<reference evidence="1 2" key="1">
    <citation type="submission" date="2018-08" db="EMBL/GenBank/DDBJ databases">
        <title>A genome reference for cultivated species of the human gut microbiota.</title>
        <authorList>
            <person name="Zou Y."/>
            <person name="Xue W."/>
            <person name="Luo G."/>
        </authorList>
    </citation>
    <scope>NUCLEOTIDE SEQUENCE [LARGE SCALE GENOMIC DNA]</scope>
    <source>
        <strain evidence="1 2">AM18-6</strain>
    </source>
</reference>
<sequence length="258" mass="29834">MAVKGLEKFKEYFSDFKENYVIIGGTACSIILRDAPMKPRATKDIDIILIVEQMSPDFGRQFWKFIEDGEYTTRERKRDEGKNPVPELFRFSQPLNEGFPLQIELLSKCPDILSIPADFHLTPIPIGEEVPSLSAILMNEEFYYFALEHSITEDELHIADSVGLMCLKMKAYLNLTEQEPPAHNSDIRKHMSDVFKLMAGGNIEEPVTLSENMRRDIASFIEKMKVLMPNRPLQDSIQRNEIFIQQVLDEMKRIFKLI</sequence>
<evidence type="ECO:0000313" key="1">
    <source>
        <dbReference type="EMBL" id="RHH14377.1"/>
    </source>
</evidence>
<dbReference type="AlphaFoldDB" id="A0A396C4K5"/>
<proteinExistence type="predicted"/>
<protein>
    <recommendedName>
        <fullName evidence="3">Nucleotidyl transferase AbiEii/AbiGii toxin family protein</fullName>
    </recommendedName>
</protein>
<name>A0A396C4K5_BACFG</name>
<gene>
    <name evidence="1" type="ORF">DW228_06140</name>
</gene>
<evidence type="ECO:0000313" key="2">
    <source>
        <dbReference type="Proteomes" id="UP000266644"/>
    </source>
</evidence>
<dbReference type="RefSeq" id="WP_122330025.1">
    <property type="nucleotide sequence ID" value="NZ_JAQDYY010000001.1"/>
</dbReference>
<dbReference type="Proteomes" id="UP000266644">
    <property type="component" value="Unassembled WGS sequence"/>
</dbReference>
<dbReference type="EMBL" id="QRJE01000008">
    <property type="protein sequence ID" value="RHH14377.1"/>
    <property type="molecule type" value="Genomic_DNA"/>
</dbReference>
<evidence type="ECO:0008006" key="3">
    <source>
        <dbReference type="Google" id="ProtNLM"/>
    </source>
</evidence>
<comment type="caution">
    <text evidence="1">The sequence shown here is derived from an EMBL/GenBank/DDBJ whole genome shotgun (WGS) entry which is preliminary data.</text>
</comment>
<accession>A0A396C4K5</accession>
<organism evidence="1 2">
    <name type="scientific">Bacteroides fragilis</name>
    <dbReference type="NCBI Taxonomy" id="817"/>
    <lineage>
        <taxon>Bacteria</taxon>
        <taxon>Pseudomonadati</taxon>
        <taxon>Bacteroidota</taxon>
        <taxon>Bacteroidia</taxon>
        <taxon>Bacteroidales</taxon>
        <taxon>Bacteroidaceae</taxon>
        <taxon>Bacteroides</taxon>
    </lineage>
</organism>